<gene>
    <name evidence="1" type="ORF">MHL29_04385</name>
</gene>
<comment type="caution">
    <text evidence="1">The sequence shown here is derived from an EMBL/GenBank/DDBJ whole genome shotgun (WGS) entry which is preliminary data.</text>
</comment>
<dbReference type="Proteomes" id="UP001521931">
    <property type="component" value="Unassembled WGS sequence"/>
</dbReference>
<evidence type="ECO:0000313" key="2">
    <source>
        <dbReference type="Proteomes" id="UP001521931"/>
    </source>
</evidence>
<evidence type="ECO:0000313" key="1">
    <source>
        <dbReference type="EMBL" id="MCG7321134.1"/>
    </source>
</evidence>
<sequence>MRRGGHRRRHLVKERDVPRRHVVASGFWKAGQVHL</sequence>
<reference evidence="1 2" key="1">
    <citation type="submission" date="2022-02" db="EMBL/GenBank/DDBJ databases">
        <title>Uncovering new skin microbiome diversity through culturing and metagenomics.</title>
        <authorList>
            <person name="Conlan S."/>
            <person name="Deming C."/>
            <person name="Nisc Comparative Sequencing Program N."/>
            <person name="Segre J.A."/>
        </authorList>
    </citation>
    <scope>NUCLEOTIDE SEQUENCE [LARGE SCALE GENOMIC DNA]</scope>
    <source>
        <strain evidence="1 2">ACRQZ</strain>
    </source>
</reference>
<name>A0ABS9PZS8_9MICO</name>
<keyword evidence="2" id="KW-1185">Reference proteome</keyword>
<protein>
    <submittedName>
        <fullName evidence="1">Siderophore-interacting protein</fullName>
    </submittedName>
</protein>
<proteinExistence type="predicted"/>
<dbReference type="RefSeq" id="WP_239262560.1">
    <property type="nucleotide sequence ID" value="NZ_DAMCVA010000046.1"/>
</dbReference>
<accession>A0ABS9PZS8</accession>
<dbReference type="EMBL" id="JAKRCV010000008">
    <property type="protein sequence ID" value="MCG7321134.1"/>
    <property type="molecule type" value="Genomic_DNA"/>
</dbReference>
<organism evidence="1 2">
    <name type="scientific">Arsenicicoccus bolidensis</name>
    <dbReference type="NCBI Taxonomy" id="229480"/>
    <lineage>
        <taxon>Bacteria</taxon>
        <taxon>Bacillati</taxon>
        <taxon>Actinomycetota</taxon>
        <taxon>Actinomycetes</taxon>
        <taxon>Micrococcales</taxon>
        <taxon>Intrasporangiaceae</taxon>
        <taxon>Arsenicicoccus</taxon>
    </lineage>
</organism>
<dbReference type="InterPro" id="IPR039261">
    <property type="entry name" value="FNR_nucleotide-bd"/>
</dbReference>
<dbReference type="Gene3D" id="3.40.50.80">
    <property type="entry name" value="Nucleotide-binding domain of ferredoxin-NADP reductase (FNR) module"/>
    <property type="match status" value="1"/>
</dbReference>